<sequence>MEKHRKPDYFYIDNYDRWTIRTLKELEAKEAAEMQDVDDPIKRFAIEVVRGADSMAYRNTAISRARNRQETIREWIMTDEHKDRLIEKHPVPKGVTCDLCGKAMRFNTHFFDVQSIPLLFVFECPANHGPRKAIYPNGQEHVFPKPTCKKCGYEVARESHNQNNILYTTTTCSMCGTVEKDELDLNFEPEEEFMITEEDRQKYCLSFFKERTFMEDLEAINNFVIRFDEDQKDKELKEHYEIDKIERLTIPALETRLQKAIENEGFIKLGFDRPEMKTWTVVPFNLQDPTDRNDKKSIKTITSCIKQTIFTTNWRLVGSIDYRLGFLTGKLKAYEREEDLIKLAIEIKGNVG</sequence>
<evidence type="ECO:0000313" key="1">
    <source>
        <dbReference type="EMBL" id="UPK72464.1"/>
    </source>
</evidence>
<reference evidence="1 2" key="1">
    <citation type="submission" date="2022-04" db="EMBL/GenBank/DDBJ databases">
        <title>The arsenic-methylating capacity of Chitinophaga filiformis YT5 during chitin decomposition.</title>
        <authorList>
            <person name="Chen G."/>
            <person name="Liang Y."/>
        </authorList>
    </citation>
    <scope>NUCLEOTIDE SEQUENCE [LARGE SCALE GENOMIC DNA]</scope>
    <source>
        <strain evidence="1 2">YT5</strain>
    </source>
</reference>
<accession>A0ABY4IB76</accession>
<gene>
    <name evidence="1" type="ORF">MYF79_14320</name>
</gene>
<dbReference type="RefSeq" id="WP_247814652.1">
    <property type="nucleotide sequence ID" value="NZ_CP095855.1"/>
</dbReference>
<proteinExistence type="predicted"/>
<protein>
    <submittedName>
        <fullName evidence="1">Uncharacterized protein</fullName>
    </submittedName>
</protein>
<dbReference type="Proteomes" id="UP000830198">
    <property type="component" value="Chromosome"/>
</dbReference>
<name>A0ABY4IB76_CHIFI</name>
<evidence type="ECO:0000313" key="2">
    <source>
        <dbReference type="Proteomes" id="UP000830198"/>
    </source>
</evidence>
<keyword evidence="2" id="KW-1185">Reference proteome</keyword>
<organism evidence="1 2">
    <name type="scientific">Chitinophaga filiformis</name>
    <name type="common">Myxococcus filiformis</name>
    <name type="synonym">Flexibacter filiformis</name>
    <dbReference type="NCBI Taxonomy" id="104663"/>
    <lineage>
        <taxon>Bacteria</taxon>
        <taxon>Pseudomonadati</taxon>
        <taxon>Bacteroidota</taxon>
        <taxon>Chitinophagia</taxon>
        <taxon>Chitinophagales</taxon>
        <taxon>Chitinophagaceae</taxon>
        <taxon>Chitinophaga</taxon>
    </lineage>
</organism>
<dbReference type="EMBL" id="CP095855">
    <property type="protein sequence ID" value="UPK72464.1"/>
    <property type="molecule type" value="Genomic_DNA"/>
</dbReference>